<evidence type="ECO:0000313" key="2">
    <source>
        <dbReference type="EMBL" id="TFK32897.1"/>
    </source>
</evidence>
<gene>
    <name evidence="2" type="ORF">BDQ12DRAFT_472362</name>
</gene>
<dbReference type="Proteomes" id="UP000308652">
    <property type="component" value="Unassembled WGS sequence"/>
</dbReference>
<sequence length="170" mass="19798">MRGGLGSKECGKRGEIREEWVSSERDLRPVLYEKTGKETKKDTTTEEDREYARKGEKGKKKEDAGDSLTFGIFTLQDNKTNEEIVLGWEWDDGNAVHHLPCLWKIFTRSFLLIRSSTWPLFFLRTTAKYIQILNANLDMLLNCHRNPQSTPRSYWFSSTLRTLNIFESSL</sequence>
<feature type="region of interest" description="Disordered" evidence="1">
    <location>
        <begin position="31"/>
        <end position="63"/>
    </location>
</feature>
<accession>A0A5C3LK12</accession>
<dbReference type="EMBL" id="ML213660">
    <property type="protein sequence ID" value="TFK32897.1"/>
    <property type="molecule type" value="Genomic_DNA"/>
</dbReference>
<proteinExistence type="predicted"/>
<dbReference type="STRING" id="68775.A0A5C3LK12"/>
<name>A0A5C3LK12_9AGAR</name>
<keyword evidence="3" id="KW-1185">Reference proteome</keyword>
<feature type="compositionally biased region" description="Basic and acidic residues" evidence="1">
    <location>
        <begin position="34"/>
        <end position="63"/>
    </location>
</feature>
<dbReference type="OrthoDB" id="79252at2759"/>
<evidence type="ECO:0000313" key="3">
    <source>
        <dbReference type="Proteomes" id="UP000308652"/>
    </source>
</evidence>
<evidence type="ECO:0000256" key="1">
    <source>
        <dbReference type="SAM" id="MobiDB-lite"/>
    </source>
</evidence>
<reference evidence="2 3" key="1">
    <citation type="journal article" date="2019" name="Nat. Ecol. Evol.">
        <title>Megaphylogeny resolves global patterns of mushroom evolution.</title>
        <authorList>
            <person name="Varga T."/>
            <person name="Krizsan K."/>
            <person name="Foldi C."/>
            <person name="Dima B."/>
            <person name="Sanchez-Garcia M."/>
            <person name="Sanchez-Ramirez S."/>
            <person name="Szollosi G.J."/>
            <person name="Szarkandi J.G."/>
            <person name="Papp V."/>
            <person name="Albert L."/>
            <person name="Andreopoulos W."/>
            <person name="Angelini C."/>
            <person name="Antonin V."/>
            <person name="Barry K.W."/>
            <person name="Bougher N.L."/>
            <person name="Buchanan P."/>
            <person name="Buyck B."/>
            <person name="Bense V."/>
            <person name="Catcheside P."/>
            <person name="Chovatia M."/>
            <person name="Cooper J."/>
            <person name="Damon W."/>
            <person name="Desjardin D."/>
            <person name="Finy P."/>
            <person name="Geml J."/>
            <person name="Haridas S."/>
            <person name="Hughes K."/>
            <person name="Justo A."/>
            <person name="Karasinski D."/>
            <person name="Kautmanova I."/>
            <person name="Kiss B."/>
            <person name="Kocsube S."/>
            <person name="Kotiranta H."/>
            <person name="LaButti K.M."/>
            <person name="Lechner B.E."/>
            <person name="Liimatainen K."/>
            <person name="Lipzen A."/>
            <person name="Lukacs Z."/>
            <person name="Mihaltcheva S."/>
            <person name="Morgado L.N."/>
            <person name="Niskanen T."/>
            <person name="Noordeloos M.E."/>
            <person name="Ohm R.A."/>
            <person name="Ortiz-Santana B."/>
            <person name="Ovrebo C."/>
            <person name="Racz N."/>
            <person name="Riley R."/>
            <person name="Savchenko A."/>
            <person name="Shiryaev A."/>
            <person name="Soop K."/>
            <person name="Spirin V."/>
            <person name="Szebenyi C."/>
            <person name="Tomsovsky M."/>
            <person name="Tulloss R.E."/>
            <person name="Uehling J."/>
            <person name="Grigoriev I.V."/>
            <person name="Vagvolgyi C."/>
            <person name="Papp T."/>
            <person name="Martin F.M."/>
            <person name="Miettinen O."/>
            <person name="Hibbett D.S."/>
            <person name="Nagy L.G."/>
        </authorList>
    </citation>
    <scope>NUCLEOTIDE SEQUENCE [LARGE SCALE GENOMIC DNA]</scope>
    <source>
        <strain evidence="2 3">CBS 166.37</strain>
    </source>
</reference>
<dbReference type="AlphaFoldDB" id="A0A5C3LK12"/>
<organism evidence="2 3">
    <name type="scientific">Crucibulum laeve</name>
    <dbReference type="NCBI Taxonomy" id="68775"/>
    <lineage>
        <taxon>Eukaryota</taxon>
        <taxon>Fungi</taxon>
        <taxon>Dikarya</taxon>
        <taxon>Basidiomycota</taxon>
        <taxon>Agaricomycotina</taxon>
        <taxon>Agaricomycetes</taxon>
        <taxon>Agaricomycetidae</taxon>
        <taxon>Agaricales</taxon>
        <taxon>Agaricineae</taxon>
        <taxon>Nidulariaceae</taxon>
        <taxon>Crucibulum</taxon>
    </lineage>
</organism>
<protein>
    <submittedName>
        <fullName evidence="2">Uncharacterized protein</fullName>
    </submittedName>
</protein>